<evidence type="ECO:0000256" key="3">
    <source>
        <dbReference type="ARBA" id="ARBA00022630"/>
    </source>
</evidence>
<evidence type="ECO:0000313" key="8">
    <source>
        <dbReference type="EMBL" id="QLL07576.1"/>
    </source>
</evidence>
<protein>
    <submittedName>
        <fullName evidence="8">Acyl-CoA/acyl-ACP dehydrogenase</fullName>
    </submittedName>
</protein>
<dbReference type="PANTHER" id="PTHR43884">
    <property type="entry name" value="ACYL-COA DEHYDROGENASE"/>
    <property type="match status" value="1"/>
</dbReference>
<dbReference type="Proteomes" id="UP000510682">
    <property type="component" value="Chromosome"/>
</dbReference>
<evidence type="ECO:0000313" key="9">
    <source>
        <dbReference type="Proteomes" id="UP000510682"/>
    </source>
</evidence>
<name>A0A7D6I7F5_9MYCO</name>
<dbReference type="InterPro" id="IPR036250">
    <property type="entry name" value="AcylCo_DH-like_C"/>
</dbReference>
<proteinExistence type="inferred from homology"/>
<evidence type="ECO:0000256" key="1">
    <source>
        <dbReference type="ARBA" id="ARBA00001974"/>
    </source>
</evidence>
<keyword evidence="3" id="KW-0285">Flavoprotein</keyword>
<keyword evidence="4" id="KW-0274">FAD</keyword>
<dbReference type="GO" id="GO:0050660">
    <property type="term" value="F:flavin adenine dinucleotide binding"/>
    <property type="evidence" value="ECO:0007669"/>
    <property type="project" value="InterPro"/>
</dbReference>
<evidence type="ECO:0000259" key="6">
    <source>
        <dbReference type="Pfam" id="PF00441"/>
    </source>
</evidence>
<keyword evidence="5" id="KW-0560">Oxidoreductase</keyword>
<evidence type="ECO:0000256" key="5">
    <source>
        <dbReference type="ARBA" id="ARBA00023002"/>
    </source>
</evidence>
<dbReference type="Pfam" id="PF02771">
    <property type="entry name" value="Acyl-CoA_dh_N"/>
    <property type="match status" value="1"/>
</dbReference>
<dbReference type="KEGG" id="mgor:H0P51_00650"/>
<dbReference type="Pfam" id="PF00441">
    <property type="entry name" value="Acyl-CoA_dh_1"/>
    <property type="match status" value="1"/>
</dbReference>
<dbReference type="AlphaFoldDB" id="A0A7D6I7F5"/>
<accession>A0A7D6I7F5</accession>
<evidence type="ECO:0000259" key="7">
    <source>
        <dbReference type="Pfam" id="PF02771"/>
    </source>
</evidence>
<evidence type="ECO:0000256" key="4">
    <source>
        <dbReference type="ARBA" id="ARBA00022827"/>
    </source>
</evidence>
<dbReference type="InterPro" id="IPR009075">
    <property type="entry name" value="AcylCo_DH/oxidase_C"/>
</dbReference>
<dbReference type="InterPro" id="IPR009100">
    <property type="entry name" value="AcylCoA_DH/oxidase_NM_dom_sf"/>
</dbReference>
<dbReference type="InterPro" id="IPR037069">
    <property type="entry name" value="AcylCoA_DH/ox_N_sf"/>
</dbReference>
<reference evidence="9" key="3">
    <citation type="submission" date="2023-07" db="EMBL/GenBank/DDBJ databases">
        <title>Description of Mycobacterium gordonae subsp. intergordonae subsp.nov. and Mycobacterium gordonae subsp. gordonae subsp. nov.</title>
        <authorList>
            <person name="Huang H."/>
        </authorList>
    </citation>
    <scope>NUCLEOTIDE SEQUENCE [LARGE SCALE GENOMIC DNA]</scope>
    <source>
        <strain evidence="9">24</strain>
    </source>
</reference>
<keyword evidence="9" id="KW-1185">Reference proteome</keyword>
<evidence type="ECO:0000256" key="2">
    <source>
        <dbReference type="ARBA" id="ARBA00009347"/>
    </source>
</evidence>
<dbReference type="InterPro" id="IPR013786">
    <property type="entry name" value="AcylCoA_DH/ox_N"/>
</dbReference>
<dbReference type="RefSeq" id="WP_180916149.1">
    <property type="nucleotide sequence ID" value="NZ_CP059165.1"/>
</dbReference>
<dbReference type="Gene3D" id="1.20.140.10">
    <property type="entry name" value="Butyryl-CoA Dehydrogenase, subunit A, domain 3"/>
    <property type="match status" value="1"/>
</dbReference>
<organism evidence="8 9">
    <name type="scientific">Mycobacterium vicinigordonae</name>
    <dbReference type="NCBI Taxonomy" id="1719132"/>
    <lineage>
        <taxon>Bacteria</taxon>
        <taxon>Bacillati</taxon>
        <taxon>Actinomycetota</taxon>
        <taxon>Actinomycetes</taxon>
        <taxon>Mycobacteriales</taxon>
        <taxon>Mycobacteriaceae</taxon>
        <taxon>Mycobacterium</taxon>
    </lineage>
</organism>
<sequence>MSEFARELTDLVRDMSKDADTTSGGAVAQRRWEQLQELGLTGIAIAENAGGSGGSLADLILVIRELARAGLNTPIVEASVAAYAVGAAPKGAFDTVVISHLAHLAPILSADLGLITFAPMARRVAIVGAAEVASLALADATVDPLVDIAGLPAGHVRVNHAPCAIHPQISPNDVLERLTLTRSAALVGSAWAAYELTRSYVVERKQFGAPLMKLMPVRTGLAHMAIGIRAAQSALDRAVELAVSVDSSPLQRFGAAASARIAAAHMATLVARTSHQLHGAVGITREYRLHRFTRSLWAHRDADRSEQDWNSRLGAVARTLDEDMLWEQLTN</sequence>
<dbReference type="Gene3D" id="1.10.540.10">
    <property type="entry name" value="Acyl-CoA dehydrogenase/oxidase, N-terminal domain"/>
    <property type="match status" value="1"/>
</dbReference>
<comment type="similarity">
    <text evidence="2">Belongs to the acyl-CoA dehydrogenase family.</text>
</comment>
<dbReference type="EMBL" id="CP059165">
    <property type="protein sequence ID" value="QLL07576.1"/>
    <property type="molecule type" value="Genomic_DNA"/>
</dbReference>
<gene>
    <name evidence="8" type="ORF">H0P51_00650</name>
</gene>
<dbReference type="PANTHER" id="PTHR43884:SF20">
    <property type="entry name" value="ACYL-COA DEHYDROGENASE FADE28"/>
    <property type="match status" value="1"/>
</dbReference>
<feature type="domain" description="Acyl-CoA dehydrogenase/oxidase C-terminal" evidence="6">
    <location>
        <begin position="181"/>
        <end position="295"/>
    </location>
</feature>
<dbReference type="SUPFAM" id="SSF47203">
    <property type="entry name" value="Acyl-CoA dehydrogenase C-terminal domain-like"/>
    <property type="match status" value="1"/>
</dbReference>
<reference evidence="8 9" key="2">
    <citation type="submission" date="2020-07" db="EMBL/GenBank/DDBJ databases">
        <authorList>
            <person name="Yu X."/>
        </authorList>
    </citation>
    <scope>NUCLEOTIDE SEQUENCE [LARGE SCALE GENOMIC DNA]</scope>
    <source>
        <strain evidence="9">24</strain>
    </source>
</reference>
<dbReference type="SUPFAM" id="SSF56645">
    <property type="entry name" value="Acyl-CoA dehydrogenase NM domain-like"/>
    <property type="match status" value="1"/>
</dbReference>
<feature type="domain" description="Acyl-CoA dehydrogenase/oxidase N-terminal" evidence="7">
    <location>
        <begin position="18"/>
        <end position="77"/>
    </location>
</feature>
<dbReference type="GO" id="GO:0003995">
    <property type="term" value="F:acyl-CoA dehydrogenase activity"/>
    <property type="evidence" value="ECO:0007669"/>
    <property type="project" value="TreeGrafter"/>
</dbReference>
<comment type="cofactor">
    <cofactor evidence="1">
        <name>FAD</name>
        <dbReference type="ChEBI" id="CHEBI:57692"/>
    </cofactor>
</comment>
<reference evidence="9" key="1">
    <citation type="submission" date="2020-07" db="EMBL/GenBank/DDBJ databases">
        <title>Description of Mycobacterium gordonae subsp. intergordonae subsp.nov. and Mycobacterium gordonae subsp. gordonae subsp. nov.</title>
        <authorList>
            <person name="Yu X."/>
        </authorList>
    </citation>
    <scope>NUCLEOTIDE SEQUENCE [LARGE SCALE GENOMIC DNA]</scope>
    <source>
        <strain evidence="9">24</strain>
    </source>
</reference>